<accession>A0A2A9CS05</accession>
<evidence type="ECO:0000313" key="3">
    <source>
        <dbReference type="Proteomes" id="UP000226079"/>
    </source>
</evidence>
<proteinExistence type="predicted"/>
<keyword evidence="3" id="KW-1185">Reference proteome</keyword>
<name>A0A2A9CS05_9ACTN</name>
<dbReference type="EMBL" id="PDJC01000001">
    <property type="protein sequence ID" value="PFG17227.1"/>
    <property type="molecule type" value="Genomic_DNA"/>
</dbReference>
<gene>
    <name evidence="2" type="ORF">ATK74_1790</name>
</gene>
<reference evidence="2 3" key="1">
    <citation type="submission" date="2017-10" db="EMBL/GenBank/DDBJ databases">
        <title>Sequencing the genomes of 1000 actinobacteria strains.</title>
        <authorList>
            <person name="Klenk H.-P."/>
        </authorList>
    </citation>
    <scope>NUCLEOTIDE SEQUENCE [LARGE SCALE GENOMIC DNA]</scope>
    <source>
        <strain evidence="2 3">DSM 15597</strain>
    </source>
</reference>
<keyword evidence="1" id="KW-0472">Membrane</keyword>
<dbReference type="AlphaFoldDB" id="A0A2A9CS05"/>
<evidence type="ECO:0000313" key="2">
    <source>
        <dbReference type="EMBL" id="PFG17227.1"/>
    </source>
</evidence>
<organism evidence="2 3">
    <name type="scientific">Propionicimonas paludicola</name>
    <dbReference type="NCBI Taxonomy" id="185243"/>
    <lineage>
        <taxon>Bacteria</taxon>
        <taxon>Bacillati</taxon>
        <taxon>Actinomycetota</taxon>
        <taxon>Actinomycetes</taxon>
        <taxon>Propionibacteriales</taxon>
        <taxon>Nocardioidaceae</taxon>
        <taxon>Propionicimonas</taxon>
    </lineage>
</organism>
<keyword evidence="1" id="KW-1133">Transmembrane helix</keyword>
<protein>
    <submittedName>
        <fullName evidence="2">Uncharacterized protein</fullName>
    </submittedName>
</protein>
<evidence type="ECO:0000256" key="1">
    <source>
        <dbReference type="SAM" id="Phobius"/>
    </source>
</evidence>
<comment type="caution">
    <text evidence="2">The sequence shown here is derived from an EMBL/GenBank/DDBJ whole genome shotgun (WGS) entry which is preliminary data.</text>
</comment>
<dbReference type="Proteomes" id="UP000226079">
    <property type="component" value="Unassembled WGS sequence"/>
</dbReference>
<keyword evidence="1" id="KW-0812">Transmembrane</keyword>
<feature type="transmembrane region" description="Helical" evidence="1">
    <location>
        <begin position="12"/>
        <end position="35"/>
    </location>
</feature>
<sequence length="36" mass="3875">MSTNYRPAMALALILGLLGVVGVIVSVFWLALWGIE</sequence>